<accession>B9T6K8</accession>
<evidence type="ECO:0000313" key="1">
    <source>
        <dbReference type="EMBL" id="EEF28508.1"/>
    </source>
</evidence>
<gene>
    <name evidence="1" type="ORF">RCOM_0261780</name>
</gene>
<dbReference type="Proteomes" id="UP000008311">
    <property type="component" value="Unassembled WGS sequence"/>
</dbReference>
<organism evidence="1 2">
    <name type="scientific">Ricinus communis</name>
    <name type="common">Castor bean</name>
    <dbReference type="NCBI Taxonomy" id="3988"/>
    <lineage>
        <taxon>Eukaryota</taxon>
        <taxon>Viridiplantae</taxon>
        <taxon>Streptophyta</taxon>
        <taxon>Embryophyta</taxon>
        <taxon>Tracheophyta</taxon>
        <taxon>Spermatophyta</taxon>
        <taxon>Magnoliopsida</taxon>
        <taxon>eudicotyledons</taxon>
        <taxon>Gunneridae</taxon>
        <taxon>Pentapetalae</taxon>
        <taxon>rosids</taxon>
        <taxon>fabids</taxon>
        <taxon>Malpighiales</taxon>
        <taxon>Euphorbiaceae</taxon>
        <taxon>Acalyphoideae</taxon>
        <taxon>Acalypheae</taxon>
        <taxon>Ricinus</taxon>
    </lineage>
</organism>
<dbReference type="AlphaFoldDB" id="B9T6K8"/>
<sequence>MGYFTGAYQYSGEKFNQFPATAGRLRILTSLLLLSTRTVQNLCTRSIYPAFYQAET</sequence>
<keyword evidence="2" id="KW-1185">Reference proteome</keyword>
<proteinExistence type="predicted"/>
<dbReference type="InParanoid" id="B9T6K8"/>
<name>B9T6K8_RICCO</name>
<dbReference type="EMBL" id="EQ974616">
    <property type="protein sequence ID" value="EEF28508.1"/>
    <property type="molecule type" value="Genomic_DNA"/>
</dbReference>
<evidence type="ECO:0000313" key="2">
    <source>
        <dbReference type="Proteomes" id="UP000008311"/>
    </source>
</evidence>
<protein>
    <submittedName>
        <fullName evidence="1">Uncharacterized protein</fullName>
    </submittedName>
</protein>
<reference evidence="2" key="1">
    <citation type="journal article" date="2010" name="Nat. Biotechnol.">
        <title>Draft genome sequence of the oilseed species Ricinus communis.</title>
        <authorList>
            <person name="Chan A.P."/>
            <person name="Crabtree J."/>
            <person name="Zhao Q."/>
            <person name="Lorenzi H."/>
            <person name="Orvis J."/>
            <person name="Puiu D."/>
            <person name="Melake-Berhan A."/>
            <person name="Jones K.M."/>
            <person name="Redman J."/>
            <person name="Chen G."/>
            <person name="Cahoon E.B."/>
            <person name="Gedil M."/>
            <person name="Stanke M."/>
            <person name="Haas B.J."/>
            <person name="Wortman J.R."/>
            <person name="Fraser-Liggett C.M."/>
            <person name="Ravel J."/>
            <person name="Rabinowicz P.D."/>
        </authorList>
    </citation>
    <scope>NUCLEOTIDE SEQUENCE [LARGE SCALE GENOMIC DNA]</scope>
    <source>
        <strain evidence="2">cv. Hale</strain>
    </source>
</reference>